<organism evidence="1 2">
    <name type="scientific">Grifola frondosa</name>
    <name type="common">Maitake</name>
    <name type="synonym">Polyporus frondosus</name>
    <dbReference type="NCBI Taxonomy" id="5627"/>
    <lineage>
        <taxon>Eukaryota</taxon>
        <taxon>Fungi</taxon>
        <taxon>Dikarya</taxon>
        <taxon>Basidiomycota</taxon>
        <taxon>Agaricomycotina</taxon>
        <taxon>Agaricomycetes</taxon>
        <taxon>Polyporales</taxon>
        <taxon>Grifolaceae</taxon>
        <taxon>Grifola</taxon>
    </lineage>
</organism>
<dbReference type="SUPFAM" id="SSF48452">
    <property type="entry name" value="TPR-like"/>
    <property type="match status" value="1"/>
</dbReference>
<comment type="caution">
    <text evidence="1">The sequence shown here is derived from an EMBL/GenBank/DDBJ whole genome shotgun (WGS) entry which is preliminary data.</text>
</comment>
<dbReference type="InterPro" id="IPR011990">
    <property type="entry name" value="TPR-like_helical_dom_sf"/>
</dbReference>
<dbReference type="PANTHER" id="PTHR47643">
    <property type="entry name" value="TPR DOMAIN PROTEIN (AFU_ORTHOLOGUE AFUA_5G12710)"/>
    <property type="match status" value="1"/>
</dbReference>
<proteinExistence type="predicted"/>
<sequence>MVLRIDMSPDELDQYFDSYQAWSEEGLKIAPGPAPLMSRAILVSELLALREEPETALAGESKVYQTYTGLANHSSSTPLQNLERITFSNMSIRKTHVGHFLLCRTIAPCARFVAISTVVEDTDGLVQNLSMYNFPTTIGCSLDHLDKLFPIGTVIAIREPTLKEPLQGSHPLVRVDSPTDIVFVDPNHPILHGITWRTGLQNVSPAMPDTVEGWKDRGDAYFRASEWLPAAIAYSRGLRLNSEAIVLRLNCSEAFLRLRYYSGALYDARYVLSLADIPEGFLHKALFREAKAEYARGNFDAALVSFLRCREIRPEEQSVIDWISRTRSRQVESTGQYDWPSLVRMAREDVHLDVADYQGNIKVQSMPHRGGGRGIVATKDVKLGELLVHISTAASAKLDSV</sequence>
<gene>
    <name evidence="1" type="ORF">A0H81_03840</name>
</gene>
<dbReference type="Proteomes" id="UP000092993">
    <property type="component" value="Unassembled WGS sequence"/>
</dbReference>
<dbReference type="InterPro" id="IPR019734">
    <property type="entry name" value="TPR_rpt"/>
</dbReference>
<dbReference type="PANTHER" id="PTHR47643:SF2">
    <property type="entry name" value="TPR DOMAIN PROTEIN (AFU_ORTHOLOGUE AFUA_5G12710)"/>
    <property type="match status" value="1"/>
</dbReference>
<dbReference type="Gene3D" id="1.25.40.10">
    <property type="entry name" value="Tetratricopeptide repeat domain"/>
    <property type="match status" value="1"/>
</dbReference>
<evidence type="ECO:0000313" key="2">
    <source>
        <dbReference type="Proteomes" id="UP000092993"/>
    </source>
</evidence>
<keyword evidence="2" id="KW-1185">Reference proteome</keyword>
<dbReference type="AlphaFoldDB" id="A0A1C7ML03"/>
<dbReference type="InterPro" id="IPR053209">
    <property type="entry name" value="Gramillin-biosynth_MTr"/>
</dbReference>
<name>A0A1C7ML03_GRIFR</name>
<protein>
    <submittedName>
        <fullName evidence="1">Uncharacterized protein</fullName>
    </submittedName>
</protein>
<dbReference type="SMART" id="SM00028">
    <property type="entry name" value="TPR"/>
    <property type="match status" value="2"/>
</dbReference>
<accession>A0A1C7ML03</accession>
<evidence type="ECO:0000313" key="1">
    <source>
        <dbReference type="EMBL" id="OBZ77129.1"/>
    </source>
</evidence>
<dbReference type="EMBL" id="LUGG01000003">
    <property type="protein sequence ID" value="OBZ77129.1"/>
    <property type="molecule type" value="Genomic_DNA"/>
</dbReference>
<dbReference type="OMA" id="MENDASA"/>
<reference evidence="1 2" key="1">
    <citation type="submission" date="2016-03" db="EMBL/GenBank/DDBJ databases">
        <title>Whole genome sequencing of Grifola frondosa 9006-11.</title>
        <authorList>
            <person name="Min B."/>
            <person name="Park H."/>
            <person name="Kim J.-G."/>
            <person name="Cho H."/>
            <person name="Oh Y.-L."/>
            <person name="Kong W.-S."/>
            <person name="Choi I.-G."/>
        </authorList>
    </citation>
    <scope>NUCLEOTIDE SEQUENCE [LARGE SCALE GENOMIC DNA]</scope>
    <source>
        <strain evidence="1 2">9006-11</strain>
    </source>
</reference>
<dbReference type="OrthoDB" id="5945798at2759"/>